<dbReference type="OrthoDB" id="10253744at2759"/>
<keyword evidence="2" id="KW-1185">Reference proteome</keyword>
<dbReference type="CDD" id="cd03062">
    <property type="entry name" value="TRX_Fd_Sucrase"/>
    <property type="match status" value="1"/>
</dbReference>
<evidence type="ECO:0000313" key="1">
    <source>
        <dbReference type="EMBL" id="OSD07974.1"/>
    </source>
</evidence>
<accession>A0A1Y2J580</accession>
<protein>
    <recommendedName>
        <fullName evidence="3">Sucraseferredoxin-like protein</fullName>
    </recommendedName>
</protein>
<reference evidence="1 2" key="1">
    <citation type="journal article" date="2015" name="Biotechnol. Biofuels">
        <title>Enhanced degradation of softwood versus hardwood by the white-rot fungus Pycnoporus coccineus.</title>
        <authorList>
            <person name="Couturier M."/>
            <person name="Navarro D."/>
            <person name="Chevret D."/>
            <person name="Henrissat B."/>
            <person name="Piumi F."/>
            <person name="Ruiz-Duenas F.J."/>
            <person name="Martinez A.T."/>
            <person name="Grigoriev I.V."/>
            <person name="Riley R."/>
            <person name="Lipzen A."/>
            <person name="Berrin J.G."/>
            <person name="Master E.R."/>
            <person name="Rosso M.N."/>
        </authorList>
    </citation>
    <scope>NUCLEOTIDE SEQUENCE [LARGE SCALE GENOMIC DNA]</scope>
    <source>
        <strain evidence="1 2">BRFM310</strain>
    </source>
</reference>
<evidence type="ECO:0008006" key="3">
    <source>
        <dbReference type="Google" id="ProtNLM"/>
    </source>
</evidence>
<dbReference type="SUPFAM" id="SSF52833">
    <property type="entry name" value="Thioredoxin-like"/>
    <property type="match status" value="1"/>
</dbReference>
<dbReference type="AlphaFoldDB" id="A0A1Y2J580"/>
<dbReference type="InterPro" id="IPR009737">
    <property type="entry name" value="Aim32/Apd1-like"/>
</dbReference>
<dbReference type="Gene3D" id="3.40.30.10">
    <property type="entry name" value="Glutaredoxin"/>
    <property type="match status" value="1"/>
</dbReference>
<evidence type="ECO:0000313" key="2">
    <source>
        <dbReference type="Proteomes" id="UP000193067"/>
    </source>
</evidence>
<dbReference type="PANTHER" id="PTHR31902">
    <property type="entry name" value="ACTIN PATCHES DISTAL PROTEIN 1"/>
    <property type="match status" value="1"/>
</dbReference>
<dbReference type="Pfam" id="PF06999">
    <property type="entry name" value="Suc_Fer-like"/>
    <property type="match status" value="1"/>
</dbReference>
<name>A0A1Y2J580_TRAC3</name>
<dbReference type="PANTHER" id="PTHR31902:SF14">
    <property type="entry name" value="ACTIN PATCHES DISTAL PROTEIN 1"/>
    <property type="match status" value="1"/>
</dbReference>
<gene>
    <name evidence="1" type="ORF">PYCCODRAFT_1430159</name>
</gene>
<proteinExistence type="predicted"/>
<dbReference type="InterPro" id="IPR036249">
    <property type="entry name" value="Thioredoxin-like_sf"/>
</dbReference>
<dbReference type="Proteomes" id="UP000193067">
    <property type="component" value="Unassembled WGS sequence"/>
</dbReference>
<organism evidence="1 2">
    <name type="scientific">Trametes coccinea (strain BRFM310)</name>
    <name type="common">Pycnoporus coccineus</name>
    <dbReference type="NCBI Taxonomy" id="1353009"/>
    <lineage>
        <taxon>Eukaryota</taxon>
        <taxon>Fungi</taxon>
        <taxon>Dikarya</taxon>
        <taxon>Basidiomycota</taxon>
        <taxon>Agaricomycotina</taxon>
        <taxon>Agaricomycetes</taxon>
        <taxon>Polyporales</taxon>
        <taxon>Polyporaceae</taxon>
        <taxon>Trametes</taxon>
    </lineage>
</organism>
<dbReference type="STRING" id="1353009.A0A1Y2J580"/>
<sequence length="319" mass="35266">MALPHSLMLTLAPTFACRRAHSRLIRDCYYTAVRHIASSPSLDNSSGAASGPASLAGTAPFHTAYVLLHTHLPPAAYPPRSSSRVWRLATAYMQRWRGTINFAWSPDLRTHPEYKGLGEERPTPDTSPEVYTASVFSVATPHGRLEIPELSLANVQETSDKLQQLVASAGDIDRKPSEMDRTVNEQLDKRLFLFVCTHGSRDCRCGEGGGEVARAFRRELDKRGISAKDVVLGEVAHVGGHKYAANVLVYPYGEWLGNVQEVDVPMILDEILAWRASYQERAAQSGGQVQDMPPLCPPFWRGRMGLEKEEQIALCQRAA</sequence>
<dbReference type="EMBL" id="KZ084087">
    <property type="protein sequence ID" value="OSD07974.1"/>
    <property type="molecule type" value="Genomic_DNA"/>
</dbReference>